<sequence>MKIIWPYREVHFPSGSNNPCSTQANPSPVGQARIDFHAQSPNLAASLRAADHSQFPRNLGISVEEE</sequence>
<comment type="caution">
    <text evidence="1">The sequence shown here is derived from an EMBL/GenBank/DDBJ whole genome shotgun (WGS) entry which is preliminary data.</text>
</comment>
<dbReference type="Proteomes" id="UP000236630">
    <property type="component" value="Unassembled WGS sequence"/>
</dbReference>
<gene>
    <name evidence="1" type="ORF">CUMW_219650</name>
</gene>
<organism evidence="1 2">
    <name type="scientific">Citrus unshiu</name>
    <name type="common">Satsuma mandarin</name>
    <name type="synonym">Citrus nobilis var. unshiu</name>
    <dbReference type="NCBI Taxonomy" id="55188"/>
    <lineage>
        <taxon>Eukaryota</taxon>
        <taxon>Viridiplantae</taxon>
        <taxon>Streptophyta</taxon>
        <taxon>Embryophyta</taxon>
        <taxon>Tracheophyta</taxon>
        <taxon>Spermatophyta</taxon>
        <taxon>Magnoliopsida</taxon>
        <taxon>eudicotyledons</taxon>
        <taxon>Gunneridae</taxon>
        <taxon>Pentapetalae</taxon>
        <taxon>rosids</taxon>
        <taxon>malvids</taxon>
        <taxon>Sapindales</taxon>
        <taxon>Rutaceae</taxon>
        <taxon>Aurantioideae</taxon>
        <taxon>Citrus</taxon>
    </lineage>
</organism>
<keyword evidence="2" id="KW-1185">Reference proteome</keyword>
<evidence type="ECO:0000313" key="1">
    <source>
        <dbReference type="EMBL" id="GAY62665.1"/>
    </source>
</evidence>
<dbReference type="EMBL" id="BDQV01000318">
    <property type="protein sequence ID" value="GAY62665.1"/>
    <property type="molecule type" value="Genomic_DNA"/>
</dbReference>
<reference evidence="1 2" key="1">
    <citation type="journal article" date="2017" name="Front. Genet.">
        <title>Draft sequencing of the heterozygous diploid genome of Satsuma (Citrus unshiu Marc.) using a hybrid assembly approach.</title>
        <authorList>
            <person name="Shimizu T."/>
            <person name="Tanizawa Y."/>
            <person name="Mochizuki T."/>
            <person name="Nagasaki H."/>
            <person name="Yoshioka T."/>
            <person name="Toyoda A."/>
            <person name="Fujiyama A."/>
            <person name="Kaminuma E."/>
            <person name="Nakamura Y."/>
        </authorList>
    </citation>
    <scope>NUCLEOTIDE SEQUENCE [LARGE SCALE GENOMIC DNA]</scope>
    <source>
        <strain evidence="2">cv. Miyagawa wase</strain>
    </source>
</reference>
<accession>A0A2H5QEK4</accession>
<evidence type="ECO:0000313" key="2">
    <source>
        <dbReference type="Proteomes" id="UP000236630"/>
    </source>
</evidence>
<proteinExistence type="predicted"/>
<name>A0A2H5QEK4_CITUN</name>
<dbReference type="AlphaFoldDB" id="A0A2H5QEK4"/>
<protein>
    <submittedName>
        <fullName evidence="1">Uncharacterized protein</fullName>
    </submittedName>
</protein>